<evidence type="ECO:0000256" key="1">
    <source>
        <dbReference type="ARBA" id="ARBA00004651"/>
    </source>
</evidence>
<keyword evidence="3 8" id="KW-0813">Transport</keyword>
<dbReference type="KEGG" id="fro:AALO17_20560"/>
<keyword evidence="7 8" id="KW-0472">Membrane</keyword>
<dbReference type="InterPro" id="IPR013525">
    <property type="entry name" value="ABC2_TM"/>
</dbReference>
<dbReference type="GO" id="GO:0140359">
    <property type="term" value="F:ABC-type transporter activity"/>
    <property type="evidence" value="ECO:0007669"/>
    <property type="project" value="InterPro"/>
</dbReference>
<dbReference type="EMBL" id="CP011391">
    <property type="protein sequence ID" value="AMK55190.1"/>
    <property type="molecule type" value="Genomic_DNA"/>
</dbReference>
<feature type="transmembrane region" description="Helical" evidence="8">
    <location>
        <begin position="67"/>
        <end position="93"/>
    </location>
</feature>
<feature type="transmembrane region" description="Helical" evidence="8">
    <location>
        <begin position="114"/>
        <end position="140"/>
    </location>
</feature>
<keyword evidence="4 8" id="KW-1003">Cell membrane</keyword>
<protein>
    <recommendedName>
        <fullName evidence="8">Transport permease protein</fullName>
    </recommendedName>
</protein>
<dbReference type="GO" id="GO:0015920">
    <property type="term" value="P:lipopolysaccharide transport"/>
    <property type="evidence" value="ECO:0007669"/>
    <property type="project" value="TreeGrafter"/>
</dbReference>
<dbReference type="GO" id="GO:0005886">
    <property type="term" value="C:plasma membrane"/>
    <property type="evidence" value="ECO:0007669"/>
    <property type="project" value="UniProtKB-SubCell"/>
</dbReference>
<organism evidence="10 11">
    <name type="scientific">Faecalibaculum rodentium</name>
    <dbReference type="NCBI Taxonomy" id="1702221"/>
    <lineage>
        <taxon>Bacteria</taxon>
        <taxon>Bacillati</taxon>
        <taxon>Bacillota</taxon>
        <taxon>Erysipelotrichia</taxon>
        <taxon>Erysipelotrichales</taxon>
        <taxon>Erysipelotrichaceae</taxon>
        <taxon>Faecalibaculum</taxon>
    </lineage>
</organism>
<comment type="similarity">
    <text evidence="2 8">Belongs to the ABC-2 integral membrane protein family.</text>
</comment>
<evidence type="ECO:0000256" key="7">
    <source>
        <dbReference type="ARBA" id="ARBA00023136"/>
    </source>
</evidence>
<dbReference type="OrthoDB" id="9794365at2"/>
<dbReference type="STRING" id="1702221.AALO17_20560"/>
<dbReference type="Pfam" id="PF01061">
    <property type="entry name" value="ABC2_membrane"/>
    <property type="match status" value="1"/>
</dbReference>
<evidence type="ECO:0000256" key="6">
    <source>
        <dbReference type="ARBA" id="ARBA00022989"/>
    </source>
</evidence>
<proteinExistence type="inferred from homology"/>
<sequence length="265" mass="30744">MKFLHILKENSKLILFLSIDDLKKRYAGSSLGIFWAFVQPCVTILIYWFVFQVGLKSTAPGNGNIPFIVWIMCGLIPWFFFSDCLNAITNVFIEYSYLVKKVVFNIEILPVIKLISCLVVHLFFILLLLLVMAIFGYFPTLSFLQIIYYLICSIALVLSLGYIFSSIAVFFRDMGQFVQVALQAGMWLTPILWAFSTIEGNWFAPVFKLNPMFYIVEGYRTALLDGIWFWQRGWVTVYFWALIVVLTFVANYVFKKLRPHFADVL</sequence>
<feature type="domain" description="ABC transmembrane type-2" evidence="9">
    <location>
        <begin position="31"/>
        <end position="257"/>
    </location>
</feature>
<keyword evidence="6 8" id="KW-1133">Transmembrane helix</keyword>
<keyword evidence="11" id="KW-1185">Reference proteome</keyword>
<feature type="transmembrane region" description="Helical" evidence="8">
    <location>
        <begin position="177"/>
        <end position="195"/>
    </location>
</feature>
<evidence type="ECO:0000313" key="10">
    <source>
        <dbReference type="EMBL" id="AMK55190.1"/>
    </source>
</evidence>
<evidence type="ECO:0000256" key="5">
    <source>
        <dbReference type="ARBA" id="ARBA00022692"/>
    </source>
</evidence>
<reference evidence="10 11" key="1">
    <citation type="journal article" date="2016" name="Gut Pathog.">
        <title>Whole genome sequencing of "Faecalibaculum rodentium" ALO17, isolated from C57BL/6J laboratory mouse feces.</title>
        <authorList>
            <person name="Lim S."/>
            <person name="Chang D.H."/>
            <person name="Ahn S."/>
            <person name="Kim B.C."/>
        </authorList>
    </citation>
    <scope>NUCLEOTIDE SEQUENCE [LARGE SCALE GENOMIC DNA]</scope>
    <source>
        <strain evidence="10 11">Alo17</strain>
    </source>
</reference>
<evidence type="ECO:0000256" key="8">
    <source>
        <dbReference type="RuleBase" id="RU361157"/>
    </source>
</evidence>
<evidence type="ECO:0000313" key="11">
    <source>
        <dbReference type="Proteomes" id="UP000069771"/>
    </source>
</evidence>
<accession>A0A140DX13</accession>
<dbReference type="PANTHER" id="PTHR30413">
    <property type="entry name" value="INNER MEMBRANE TRANSPORT PERMEASE"/>
    <property type="match status" value="1"/>
</dbReference>
<dbReference type="GeneID" id="78478654"/>
<dbReference type="PATRIC" id="fig|1702221.3.peg.2000"/>
<evidence type="ECO:0000259" key="9">
    <source>
        <dbReference type="PROSITE" id="PS51012"/>
    </source>
</evidence>
<dbReference type="InterPro" id="IPR047817">
    <property type="entry name" value="ABC2_TM_bact-type"/>
</dbReference>
<feature type="transmembrane region" description="Helical" evidence="8">
    <location>
        <begin position="33"/>
        <end position="55"/>
    </location>
</feature>
<evidence type="ECO:0000256" key="4">
    <source>
        <dbReference type="ARBA" id="ARBA00022475"/>
    </source>
</evidence>
<evidence type="ECO:0000256" key="3">
    <source>
        <dbReference type="ARBA" id="ARBA00022448"/>
    </source>
</evidence>
<gene>
    <name evidence="10" type="ORF">AALO17_20560</name>
</gene>
<comment type="subcellular location">
    <subcellularLocation>
        <location evidence="1 8">Cell membrane</location>
        <topology evidence="1 8">Multi-pass membrane protein</topology>
    </subcellularLocation>
</comment>
<name>A0A140DX13_9FIRM</name>
<dbReference type="Proteomes" id="UP000069771">
    <property type="component" value="Chromosome"/>
</dbReference>
<dbReference type="PROSITE" id="PS51012">
    <property type="entry name" value="ABC_TM2"/>
    <property type="match status" value="1"/>
</dbReference>
<dbReference type="PANTHER" id="PTHR30413:SF10">
    <property type="entry name" value="CAPSULE POLYSACCHARIDE EXPORT INNER-MEMBRANE PROTEIN CTRC"/>
    <property type="match status" value="1"/>
</dbReference>
<keyword evidence="5 8" id="KW-0812">Transmembrane</keyword>
<dbReference type="AlphaFoldDB" id="A0A140DX13"/>
<feature type="transmembrane region" description="Helical" evidence="8">
    <location>
        <begin position="146"/>
        <end position="170"/>
    </location>
</feature>
<dbReference type="RefSeq" id="WP_067558550.1">
    <property type="nucleotide sequence ID" value="NZ_CAMTMS010000019.1"/>
</dbReference>
<evidence type="ECO:0000256" key="2">
    <source>
        <dbReference type="ARBA" id="ARBA00007783"/>
    </source>
</evidence>
<feature type="transmembrane region" description="Helical" evidence="8">
    <location>
        <begin position="237"/>
        <end position="254"/>
    </location>
</feature>